<reference evidence="1" key="2">
    <citation type="submission" date="2023-04" db="EMBL/GenBank/DDBJ databases">
        <title>Paracnuella aquatica gen. nov., sp. nov., a member of the family Chitinophagaceae isolated from a hot spring.</title>
        <authorList>
            <person name="Wang C."/>
        </authorList>
    </citation>
    <scope>NUCLEOTIDE SEQUENCE</scope>
    <source>
        <strain evidence="1">LB-8</strain>
    </source>
</reference>
<reference evidence="1" key="1">
    <citation type="submission" date="2022-09" db="EMBL/GenBank/DDBJ databases">
        <authorList>
            <person name="Yuan C."/>
            <person name="Ke Z."/>
        </authorList>
    </citation>
    <scope>NUCLEOTIDE SEQUENCE</scope>
    <source>
        <strain evidence="1">LB-8</strain>
    </source>
</reference>
<dbReference type="RefSeq" id="WP_279299159.1">
    <property type="nucleotide sequence ID" value="NZ_JAOTIF010000023.1"/>
</dbReference>
<dbReference type="EMBL" id="JAOTIF010000023">
    <property type="protein sequence ID" value="MCU7551721.1"/>
    <property type="molecule type" value="Genomic_DNA"/>
</dbReference>
<proteinExistence type="predicted"/>
<keyword evidence="2" id="KW-1185">Reference proteome</keyword>
<dbReference type="Proteomes" id="UP001155483">
    <property type="component" value="Unassembled WGS sequence"/>
</dbReference>
<evidence type="ECO:0000313" key="2">
    <source>
        <dbReference type="Proteomes" id="UP001155483"/>
    </source>
</evidence>
<evidence type="ECO:0000313" key="1">
    <source>
        <dbReference type="EMBL" id="MCU7551721.1"/>
    </source>
</evidence>
<dbReference type="AlphaFoldDB" id="A0A9X3B9T0"/>
<protein>
    <submittedName>
        <fullName evidence="1">Uncharacterized protein</fullName>
    </submittedName>
</protein>
<sequence length="103" mass="11875">MPTSKRYKQLKLGVDSFRSHYQSVVLSFTIKRKSVSGILKGNRVDWMFQSDSPAFLKLVPSGILNKYALWWDMVPKDLDKVYNGIFEAAFKAGYDLCEIDFEV</sequence>
<name>A0A9X3B9T0_9BACT</name>
<gene>
    <name evidence="1" type="ORF">OCK74_21550</name>
</gene>
<accession>A0A9X3B9T0</accession>
<organism evidence="1 2">
    <name type="scientific">Paraflavisolibacter caeni</name>
    <dbReference type="NCBI Taxonomy" id="2982496"/>
    <lineage>
        <taxon>Bacteria</taxon>
        <taxon>Pseudomonadati</taxon>
        <taxon>Bacteroidota</taxon>
        <taxon>Chitinophagia</taxon>
        <taxon>Chitinophagales</taxon>
        <taxon>Chitinophagaceae</taxon>
        <taxon>Paraflavisolibacter</taxon>
    </lineage>
</organism>
<comment type="caution">
    <text evidence="1">The sequence shown here is derived from an EMBL/GenBank/DDBJ whole genome shotgun (WGS) entry which is preliminary data.</text>
</comment>